<evidence type="ECO:0000313" key="4">
    <source>
        <dbReference type="EMBL" id="MBU9712486.1"/>
    </source>
</evidence>
<evidence type="ECO:0000259" key="3">
    <source>
        <dbReference type="Pfam" id="PF14512"/>
    </source>
</evidence>
<dbReference type="InterPro" id="IPR029478">
    <property type="entry name" value="TM1586_NiRdase"/>
</dbReference>
<proteinExistence type="inferred from homology"/>
<comment type="caution">
    <text evidence="4">The sequence shown here is derived from an EMBL/GenBank/DDBJ whole genome shotgun (WGS) entry which is preliminary data.</text>
</comment>
<evidence type="ECO:0000256" key="2">
    <source>
        <dbReference type="ARBA" id="ARBA00023002"/>
    </source>
</evidence>
<organism evidence="4 5">
    <name type="scientific">Evansella tamaricis</name>
    <dbReference type="NCBI Taxonomy" id="2069301"/>
    <lineage>
        <taxon>Bacteria</taxon>
        <taxon>Bacillati</taxon>
        <taxon>Bacillota</taxon>
        <taxon>Bacilli</taxon>
        <taxon>Bacillales</taxon>
        <taxon>Bacillaceae</taxon>
        <taxon>Evansella</taxon>
    </lineage>
</organism>
<keyword evidence="2" id="KW-0560">Oxidoreductase</keyword>
<protein>
    <submittedName>
        <fullName evidence="4">Nitroreductase</fullName>
    </submittedName>
</protein>
<evidence type="ECO:0000313" key="5">
    <source>
        <dbReference type="Proteomes" id="UP000784880"/>
    </source>
</evidence>
<dbReference type="EMBL" id="JAHQCS010000100">
    <property type="protein sequence ID" value="MBU9712486.1"/>
    <property type="molecule type" value="Genomic_DNA"/>
</dbReference>
<sequence length="288" mass="33461">MMENQSSIDIMSKRYSVRTFETTPIEDVHHQYIKEYINNESNLIGPFGNKSRIEYIPVINNVTDKGIKLGTYGFIKNPQAYLVGITENKTYPLIDFAYVFQKLLLQLEKFGIGNCWMGGTFSRKSFQKELVIGDGNFIPGISPIGYPRIKQRLFDKTLRKVVRADNKKSWEKLFFHHTFEMTLERNTAEKLEIPIEMVRIGPSASNKQPWRLVLSKDKTACHFYIEHTPNYSSSFGYDMQLLDMGIAMCQFHLACSEIGIDGYWVQEDPNLTLPTEQTEYLFSWKCKR</sequence>
<dbReference type="PANTHER" id="PTHR43673">
    <property type="entry name" value="NAD(P)H NITROREDUCTASE YDGI-RELATED"/>
    <property type="match status" value="1"/>
</dbReference>
<reference evidence="4 5" key="1">
    <citation type="submission" date="2021-06" db="EMBL/GenBank/DDBJ databases">
        <title>Bacillus sp. RD4P76, an endophyte from a halophyte.</title>
        <authorList>
            <person name="Sun J.-Q."/>
        </authorList>
    </citation>
    <scope>NUCLEOTIDE SEQUENCE [LARGE SCALE GENOMIC DNA]</scope>
    <source>
        <strain evidence="4 5">CGMCC 1.15917</strain>
    </source>
</reference>
<keyword evidence="5" id="KW-1185">Reference proteome</keyword>
<comment type="similarity">
    <text evidence="1">Belongs to the nitroreductase family.</text>
</comment>
<gene>
    <name evidence="4" type="ORF">KS419_12105</name>
</gene>
<accession>A0ABS6JFM6</accession>
<dbReference type="Pfam" id="PF14512">
    <property type="entry name" value="TM1586_NiRdase"/>
    <property type="match status" value="1"/>
</dbReference>
<dbReference type="Proteomes" id="UP000784880">
    <property type="component" value="Unassembled WGS sequence"/>
</dbReference>
<feature type="domain" description="Putative nitroreductase TM1586" evidence="3">
    <location>
        <begin position="10"/>
        <end position="254"/>
    </location>
</feature>
<dbReference type="PANTHER" id="PTHR43673:SF10">
    <property type="entry name" value="NADH DEHYDROGENASE_NAD(P)H NITROREDUCTASE XCC3605-RELATED"/>
    <property type="match status" value="1"/>
</dbReference>
<evidence type="ECO:0000256" key="1">
    <source>
        <dbReference type="ARBA" id="ARBA00007118"/>
    </source>
</evidence>
<name>A0ABS6JFM6_9BACI</name>